<keyword evidence="2" id="KW-1185">Reference proteome</keyword>
<dbReference type="InterPro" id="IPR008979">
    <property type="entry name" value="Galactose-bd-like_sf"/>
</dbReference>
<gene>
    <name evidence="1" type="ORF">QVO10_07260</name>
</gene>
<evidence type="ECO:0000313" key="1">
    <source>
        <dbReference type="EMBL" id="MDN0049183.1"/>
    </source>
</evidence>
<dbReference type="SUPFAM" id="SSF49785">
    <property type="entry name" value="Galactose-binding domain-like"/>
    <property type="match status" value="1"/>
</dbReference>
<reference evidence="1" key="1">
    <citation type="submission" date="2023-06" db="EMBL/GenBank/DDBJ databases">
        <authorList>
            <person name="Zeman M."/>
            <person name="Kubasova T."/>
            <person name="Jahodarova E."/>
            <person name="Nykrynova M."/>
            <person name="Rychlik I."/>
        </authorList>
    </citation>
    <scope>NUCLEOTIDE SEQUENCE</scope>
    <source>
        <strain evidence="1">84_SSukc20</strain>
    </source>
</reference>
<proteinExistence type="predicted"/>
<reference evidence="1" key="2">
    <citation type="submission" date="2024-05" db="EMBL/GenBank/DDBJ databases">
        <title>Identification and characterization of horizontal gene transfer across gut microbiota members of farm animals based on homology search.</title>
        <authorList>
            <person name="Schwarzerova J."/>
            <person name="Nykrynova M."/>
            <person name="Jureckova K."/>
            <person name="Cejkova D."/>
            <person name="Rychlik I."/>
        </authorList>
    </citation>
    <scope>NUCLEOTIDE SEQUENCE</scope>
    <source>
        <strain evidence="1">84_SSukc20</strain>
    </source>
</reference>
<organism evidence="1 2">
    <name type="scientific">Bacteroides gallinaceum</name>
    <dbReference type="NCBI Taxonomy" id="1462571"/>
    <lineage>
        <taxon>Bacteria</taxon>
        <taxon>Pseudomonadati</taxon>
        <taxon>Bacteroidota</taxon>
        <taxon>Bacteroidia</taxon>
        <taxon>Bacteroidales</taxon>
        <taxon>Bacteroidaceae</taxon>
        <taxon>Bacteroides</taxon>
    </lineage>
</organism>
<dbReference type="RefSeq" id="WP_087207355.1">
    <property type="nucleotide sequence ID" value="NZ_JACJJF010000016.1"/>
</dbReference>
<evidence type="ECO:0000313" key="2">
    <source>
        <dbReference type="Proteomes" id="UP001167871"/>
    </source>
</evidence>
<comment type="caution">
    <text evidence="1">The sequence shown here is derived from an EMBL/GenBank/DDBJ whole genome shotgun (WGS) entry which is preliminary data.</text>
</comment>
<dbReference type="PROSITE" id="PS51257">
    <property type="entry name" value="PROKAR_LIPOPROTEIN"/>
    <property type="match status" value="1"/>
</dbReference>
<dbReference type="SUPFAM" id="SSF54001">
    <property type="entry name" value="Cysteine proteinases"/>
    <property type="match status" value="1"/>
</dbReference>
<sequence length="635" mass="72776">MKTLLKTCVWVAAAWLSVGCDRVLDTSLELSGENRSQLEAVITHYAGEPEKQEAAKFLIRNMKRHYTADCPYMDTYYELTDSLQRDTNVAVSALKVIYDSIYTPQRFAGIKRTPDLKAVRSDFLISHIDAAFEAWKSPWAKDLTFDEFCEYILPYRVGHERLELWRDLYKETYAPLVQPLLHQQVDSVYEVIMRRIIGNRYFTPSYVPDLRPSSLLHLRYGSCPSFVAMGAYLYRSIGVPVACDFTPNWTNHAMGHNWLSIISEGKTYPIMPGSAVAFGQHIAHNSYHLSKAYRQLFGETGGLIKDEENVPALFSDPHIVDVTDQYIQTVDVNLPDCFPQAHAPRYAYLGVFDAQNWKIVAYGKRRGKGYRFERMAPGAVYLPMYYSEGSTASAYYPIKVDEDGGLHVLKPDTARLRSVKLYRKFMDLFPRIWLNNFAGSRFVFSRDASFRRADTIRVDTLAECNFQTVVLGKPYRYMKFIPVAKTGGNIAEIRLYDKQGKQVKGKIIGNFHPKEPDDVMQAMGMAFDGNVLSCSRTDGKQKDAWLGLDLGKAVELSKLVYLPRNDDNFIREGELYELFYWDKGWRSLGQKTGDGERQCLVYDNVPENALLLLRNLSKGKEERIFTYEGGKQVWW</sequence>
<dbReference type="Gene3D" id="2.60.120.260">
    <property type="entry name" value="Galactose-binding domain-like"/>
    <property type="match status" value="1"/>
</dbReference>
<dbReference type="Proteomes" id="UP001167871">
    <property type="component" value="Unassembled WGS sequence"/>
</dbReference>
<accession>A0ABT7X542</accession>
<dbReference type="PANTHER" id="PTHR35532:SF5">
    <property type="entry name" value="CARBOHYDRATE-BINDING DOMAIN-CONTAINING PROTEIN"/>
    <property type="match status" value="1"/>
</dbReference>
<dbReference type="PANTHER" id="PTHR35532">
    <property type="entry name" value="SIMILAR TO POLYHYDROXYALKANOATE DEPOLYMERASE"/>
    <property type="match status" value="1"/>
</dbReference>
<dbReference type="InterPro" id="IPR038765">
    <property type="entry name" value="Papain-like_cys_pep_sf"/>
</dbReference>
<protein>
    <submittedName>
        <fullName evidence="1">Discoidin domain-containing protein</fullName>
    </submittedName>
</protein>
<name>A0ABT7X542_9BACE</name>
<dbReference type="EMBL" id="JAUEII010000012">
    <property type="protein sequence ID" value="MDN0049183.1"/>
    <property type="molecule type" value="Genomic_DNA"/>
</dbReference>